<accession>A0A4R8TJ27</accession>
<sequence length="82" mass="8195">MVPPILMLPGPGMGLFGGMGAGGGRGGGGGGGGRGGGDPVMESKSRTKSRPTRRFTEKPEADGEGEAFAGIQRLRTSDGAEY</sequence>
<evidence type="ECO:0000313" key="2">
    <source>
        <dbReference type="EMBL" id="TEA18233.1"/>
    </source>
</evidence>
<dbReference type="AlphaFoldDB" id="A0A4R8TJ27"/>
<name>A0A4R8TJ27_9PEZI</name>
<dbReference type="Proteomes" id="UP000295604">
    <property type="component" value="Unassembled WGS sequence"/>
</dbReference>
<protein>
    <submittedName>
        <fullName evidence="2">Uncharacterized protein</fullName>
    </submittedName>
</protein>
<proteinExistence type="predicted"/>
<dbReference type="EMBL" id="QAPF01000069">
    <property type="protein sequence ID" value="TEA18233.1"/>
    <property type="molecule type" value="Genomic_DNA"/>
</dbReference>
<evidence type="ECO:0000256" key="1">
    <source>
        <dbReference type="SAM" id="MobiDB-lite"/>
    </source>
</evidence>
<comment type="caution">
    <text evidence="2">The sequence shown here is derived from an EMBL/GenBank/DDBJ whole genome shotgun (WGS) entry which is preliminary data.</text>
</comment>
<feature type="region of interest" description="Disordered" evidence="1">
    <location>
        <begin position="1"/>
        <end position="82"/>
    </location>
</feature>
<reference evidence="2 3" key="1">
    <citation type="submission" date="2018-11" db="EMBL/GenBank/DDBJ databases">
        <title>Genome sequence and assembly of Colletotrichum sidae.</title>
        <authorList>
            <person name="Gan P."/>
            <person name="Shirasu K."/>
        </authorList>
    </citation>
    <scope>NUCLEOTIDE SEQUENCE [LARGE SCALE GENOMIC DNA]</scope>
    <source>
        <strain evidence="2 3">CBS 518.97</strain>
    </source>
</reference>
<keyword evidence="3" id="KW-1185">Reference proteome</keyword>
<evidence type="ECO:0000313" key="3">
    <source>
        <dbReference type="Proteomes" id="UP000295604"/>
    </source>
</evidence>
<organism evidence="2 3">
    <name type="scientific">Colletotrichum sidae</name>
    <dbReference type="NCBI Taxonomy" id="1347389"/>
    <lineage>
        <taxon>Eukaryota</taxon>
        <taxon>Fungi</taxon>
        <taxon>Dikarya</taxon>
        <taxon>Ascomycota</taxon>
        <taxon>Pezizomycotina</taxon>
        <taxon>Sordariomycetes</taxon>
        <taxon>Hypocreomycetidae</taxon>
        <taxon>Glomerellales</taxon>
        <taxon>Glomerellaceae</taxon>
        <taxon>Colletotrichum</taxon>
        <taxon>Colletotrichum orbiculare species complex</taxon>
    </lineage>
</organism>
<gene>
    <name evidence="2" type="ORF">C8034_v011478</name>
</gene>
<feature type="compositionally biased region" description="Gly residues" evidence="1">
    <location>
        <begin position="11"/>
        <end position="38"/>
    </location>
</feature>